<name>A0A1Y5RHC7_9RHOB</name>
<dbReference type="SUPFAM" id="SSF53756">
    <property type="entry name" value="UDP-Glycosyltransferase/glycogen phosphorylase"/>
    <property type="match status" value="1"/>
</dbReference>
<dbReference type="PANTHER" id="PTHR45947:SF14">
    <property type="entry name" value="SLL1723 PROTEIN"/>
    <property type="match status" value="1"/>
</dbReference>
<dbReference type="AlphaFoldDB" id="A0A1Y5RHC7"/>
<keyword evidence="2" id="KW-0328">Glycosyltransferase</keyword>
<keyword evidence="2" id="KW-0808">Transferase</keyword>
<evidence type="ECO:0000259" key="1">
    <source>
        <dbReference type="Pfam" id="PF00534"/>
    </source>
</evidence>
<organism evidence="2 3">
    <name type="scientific">Roseisalinus antarcticus</name>
    <dbReference type="NCBI Taxonomy" id="254357"/>
    <lineage>
        <taxon>Bacteria</taxon>
        <taxon>Pseudomonadati</taxon>
        <taxon>Pseudomonadota</taxon>
        <taxon>Alphaproteobacteria</taxon>
        <taxon>Rhodobacterales</taxon>
        <taxon>Roseobacteraceae</taxon>
        <taxon>Roseisalinus</taxon>
    </lineage>
</organism>
<dbReference type="RefSeq" id="WP_085877227.1">
    <property type="nucleotide sequence ID" value="NZ_FWFZ01000001.1"/>
</dbReference>
<evidence type="ECO:0000313" key="3">
    <source>
        <dbReference type="Proteomes" id="UP000193900"/>
    </source>
</evidence>
<dbReference type="GO" id="GO:0016757">
    <property type="term" value="F:glycosyltransferase activity"/>
    <property type="evidence" value="ECO:0007669"/>
    <property type="project" value="UniProtKB-KW"/>
</dbReference>
<feature type="domain" description="Glycosyl transferase family 1" evidence="1">
    <location>
        <begin position="199"/>
        <end position="344"/>
    </location>
</feature>
<dbReference type="InterPro" id="IPR001296">
    <property type="entry name" value="Glyco_trans_1"/>
</dbReference>
<dbReference type="Proteomes" id="UP000193900">
    <property type="component" value="Unassembled WGS sequence"/>
</dbReference>
<dbReference type="EMBL" id="FWFZ01000001">
    <property type="protein sequence ID" value="SLN17476.1"/>
    <property type="molecule type" value="Genomic_DNA"/>
</dbReference>
<dbReference type="Gene3D" id="3.40.50.2000">
    <property type="entry name" value="Glycogen Phosphorylase B"/>
    <property type="match status" value="2"/>
</dbReference>
<dbReference type="Pfam" id="PF00534">
    <property type="entry name" value="Glycos_transf_1"/>
    <property type="match status" value="1"/>
</dbReference>
<reference evidence="2 3" key="1">
    <citation type="submission" date="2017-03" db="EMBL/GenBank/DDBJ databases">
        <authorList>
            <person name="Afonso C.L."/>
            <person name="Miller P.J."/>
            <person name="Scott M.A."/>
            <person name="Spackman E."/>
            <person name="Goraichik I."/>
            <person name="Dimitrov K.M."/>
            <person name="Suarez D.L."/>
            <person name="Swayne D.E."/>
        </authorList>
    </citation>
    <scope>NUCLEOTIDE SEQUENCE [LARGE SCALE GENOMIC DNA]</scope>
    <source>
        <strain evidence="2 3">CECT 7023</strain>
    </source>
</reference>
<dbReference type="EC" id="2.4.1.57" evidence="2"/>
<dbReference type="PANTHER" id="PTHR45947">
    <property type="entry name" value="SULFOQUINOVOSYL TRANSFERASE SQD2"/>
    <property type="match status" value="1"/>
</dbReference>
<protein>
    <submittedName>
        <fullName evidence="2">GDP-mannose-dependent alpha-(1-6)-phosphatidylinositol monomannoside mannosyltransferase</fullName>
        <ecNumber evidence="2">2.4.1.57</ecNumber>
    </submittedName>
</protein>
<proteinExistence type="predicted"/>
<gene>
    <name evidence="2" type="primary">pimB_1</name>
    <name evidence="2" type="ORF">ROA7023_00307</name>
</gene>
<sequence length="393" mass="42128">MRICVATGEYRLTGETFVNRHIAWLFGGAACVLAARDHGNHDGSRPVLAYRPAPAPGPPGQLSQGWHRAVNQWRHATPRPPAGAMRRQVEAFLGRHGVEAILAEFGHQGLALAPVAQAMGLPLFVYFRGSDASRDLGRHRVPEAYRRMMPKLAGCFAVAQCLLDGLEAAGVRPTAPRVLPSGADLTQFRPGEKVRGACVSLGRFVEKKAPDLTLRAFAALSDQPDARLAMIGDGPMLDPCRRLASELGVADRVAFTGALPPSEVRAHLARAQVFLQHSVTAPNGNTEGQPTAIQEALASGCAVVSTRHAGIPEAVEDGRHGALVAEHDLDGYARALRRTLARPDLTTVAAACRARAEDRFDAARLRAAVEDTIRERSAIWHQALASGRQSRAP</sequence>
<dbReference type="OrthoDB" id="9790710at2"/>
<evidence type="ECO:0000313" key="2">
    <source>
        <dbReference type="EMBL" id="SLN17476.1"/>
    </source>
</evidence>
<dbReference type="InterPro" id="IPR050194">
    <property type="entry name" value="Glycosyltransferase_grp1"/>
</dbReference>
<keyword evidence="3" id="KW-1185">Reference proteome</keyword>
<dbReference type="PROSITE" id="PS51257">
    <property type="entry name" value="PROKAR_LIPOPROTEIN"/>
    <property type="match status" value="1"/>
</dbReference>
<accession>A0A1Y5RHC7</accession>